<accession>M1PKR6</accession>
<feature type="domain" description="Initiator Rep protein WH1" evidence="2">
    <location>
        <begin position="11"/>
        <end position="160"/>
    </location>
</feature>
<geneLocation type="plasmid" evidence="4">
    <name>pDESSD</name>
</geneLocation>
<dbReference type="Pfam" id="PF21205">
    <property type="entry name" value="Rep3_C"/>
    <property type="match status" value="1"/>
</dbReference>
<evidence type="ECO:0000256" key="1">
    <source>
        <dbReference type="ARBA" id="ARBA00038283"/>
    </source>
</evidence>
<dbReference type="GO" id="GO:0003887">
    <property type="term" value="F:DNA-directed DNA polymerase activity"/>
    <property type="evidence" value="ECO:0007669"/>
    <property type="project" value="InterPro"/>
</dbReference>
<dbReference type="Gene3D" id="1.10.10.10">
    <property type="entry name" value="Winged helix-like DNA-binding domain superfamily/Winged helix DNA-binding domain"/>
    <property type="match status" value="2"/>
</dbReference>
<dbReference type="InterPro" id="IPR000525">
    <property type="entry name" value="Initiator_Rep_WH1"/>
</dbReference>
<organism evidence="3 4">
    <name type="scientific">Desulfocapsa sulfexigens (strain DSM 10523 / SB164P1)</name>
    <dbReference type="NCBI Taxonomy" id="1167006"/>
    <lineage>
        <taxon>Bacteria</taxon>
        <taxon>Pseudomonadati</taxon>
        <taxon>Thermodesulfobacteriota</taxon>
        <taxon>Desulfobulbia</taxon>
        <taxon>Desulfobulbales</taxon>
        <taxon>Desulfocapsaceae</taxon>
        <taxon>Desulfocapsa</taxon>
    </lineage>
</organism>
<dbReference type="Pfam" id="PF01051">
    <property type="entry name" value="Rep3_N"/>
    <property type="match status" value="1"/>
</dbReference>
<sequence length="427" mass="48939">MIKKEEGGGLIAASNDLLIEAQWPQLKINEQRLVLYMLSLIQRGDKDFKPYRISIRELCNIMGGSRNDLYARFDEATEGLLKKVIRWINPDEKADGRIDKTTWCSSASIIPGKGCVELRFDPTLKPFLLALKGNFTTLGEARAVIRLRNHYSLRIYQFIKYNQGLANVDHRKSARVELSWLREYLAIPEGTYRLFGHFKSKVLLPAKKDIAAKTDVQFDFIQIKKGRKVQEIEFTWSKNKRYQQMELPGISDRGGQTSMEDILIMEFGISPEKKAQELVEEYGHDHIKAALQMAREYINKVRKRGQKVESVGGIARKAIEEGWKPQESIIEVEYEVQQKAVIQERIAKKQQEDGQEAEKRQKQELAMSRYESMGEGEREAFLAEFRENLVATGNTIVLKRYDEAGVTPGMVEGMLAVFIGERLGEDV</sequence>
<dbReference type="KEGG" id="dsf:UWK_03591"/>
<dbReference type="GO" id="GO:0006270">
    <property type="term" value="P:DNA replication initiation"/>
    <property type="evidence" value="ECO:0007669"/>
    <property type="project" value="InterPro"/>
</dbReference>
<name>M1PKR6_DESSD</name>
<dbReference type="AlphaFoldDB" id="M1PKR6"/>
<dbReference type="SUPFAM" id="SSF46785">
    <property type="entry name" value="Winged helix' DNA-binding domain"/>
    <property type="match status" value="2"/>
</dbReference>
<evidence type="ECO:0000313" key="3">
    <source>
        <dbReference type="EMBL" id="AGF80100.1"/>
    </source>
</evidence>
<dbReference type="InterPro" id="IPR036388">
    <property type="entry name" value="WH-like_DNA-bd_sf"/>
</dbReference>
<evidence type="ECO:0000313" key="4">
    <source>
        <dbReference type="Proteomes" id="UP000011721"/>
    </source>
</evidence>
<keyword evidence="4" id="KW-1185">Reference proteome</keyword>
<evidence type="ECO:0000259" key="2">
    <source>
        <dbReference type="Pfam" id="PF01051"/>
    </source>
</evidence>
<gene>
    <name evidence="3" type="ordered locus">UWK_03591</name>
</gene>
<dbReference type="HOGENOM" id="CLU_642105_0_0_7"/>
<dbReference type="Proteomes" id="UP000011721">
    <property type="component" value="Plasmid unnamed"/>
</dbReference>
<reference evidence="4" key="1">
    <citation type="journal article" date="2013" name="Stand. Genomic Sci.">
        <title>Complete genome sequence of Desulfocapsa sulfexigens, a marine deltaproteobacterium specialized in disproportionating inorganic sulfur compounds.</title>
        <authorList>
            <person name="Finster K.W."/>
            <person name="Kjeldsen K.U."/>
            <person name="Kube M."/>
            <person name="Reinhardt R."/>
            <person name="Mussmann M."/>
            <person name="Amann R."/>
            <person name="Schreiber L."/>
        </authorList>
    </citation>
    <scope>NUCLEOTIDE SEQUENCE [LARGE SCALE GENOMIC DNA]</scope>
    <source>
        <strain evidence="4">DSM 10523 / SB164P1</strain>
        <plasmid evidence="4">pDESSD</plasmid>
    </source>
</reference>
<comment type="similarity">
    <text evidence="1">Belongs to the initiator RepB protein family.</text>
</comment>
<proteinExistence type="inferred from homology"/>
<dbReference type="EMBL" id="CP003986">
    <property type="protein sequence ID" value="AGF80100.1"/>
    <property type="molecule type" value="Genomic_DNA"/>
</dbReference>
<dbReference type="InterPro" id="IPR036390">
    <property type="entry name" value="WH_DNA-bd_sf"/>
</dbReference>
<protein>
    <submittedName>
        <fullName evidence="3">Protein involved in initiation of plasmid replication</fullName>
    </submittedName>
</protein>
<keyword evidence="3" id="KW-0614">Plasmid</keyword>